<proteinExistence type="predicted"/>
<dbReference type="STRING" id="1860122.A9404_00590"/>
<feature type="chain" id="PRO_5008250319" description="Lipoprotein" evidence="2">
    <location>
        <begin position="22"/>
        <end position="72"/>
    </location>
</feature>
<keyword evidence="2" id="KW-0732">Signal</keyword>
<organism evidence="3 4">
    <name type="scientific">Halothiobacillus diazotrophicus</name>
    <dbReference type="NCBI Taxonomy" id="1860122"/>
    <lineage>
        <taxon>Bacteria</taxon>
        <taxon>Pseudomonadati</taxon>
        <taxon>Pseudomonadota</taxon>
        <taxon>Gammaproteobacteria</taxon>
        <taxon>Chromatiales</taxon>
        <taxon>Halothiobacillaceae</taxon>
        <taxon>Halothiobacillus</taxon>
    </lineage>
</organism>
<name>A0A191ZDX7_9GAMM</name>
<feature type="signal peptide" evidence="2">
    <location>
        <begin position="1"/>
        <end position="21"/>
    </location>
</feature>
<dbReference type="PROSITE" id="PS51257">
    <property type="entry name" value="PROKAR_LIPOPROTEIN"/>
    <property type="match status" value="1"/>
</dbReference>
<reference evidence="3 4" key="1">
    <citation type="submission" date="2016-06" db="EMBL/GenBank/DDBJ databases">
        <title>Insight into the functional genes involving in sulfur oxidation in Pearl River water.</title>
        <authorList>
            <person name="Luo J."/>
            <person name="Tan X."/>
            <person name="Lin W."/>
        </authorList>
    </citation>
    <scope>NUCLEOTIDE SEQUENCE [LARGE SCALE GENOMIC DNA]</scope>
    <source>
        <strain evidence="3 4">LS2</strain>
    </source>
</reference>
<keyword evidence="4" id="KW-1185">Reference proteome</keyword>
<feature type="region of interest" description="Disordered" evidence="1">
    <location>
        <begin position="42"/>
        <end position="72"/>
    </location>
</feature>
<dbReference type="AlphaFoldDB" id="A0A191ZDX7"/>
<protein>
    <recommendedName>
        <fullName evidence="5">Lipoprotein</fullName>
    </recommendedName>
</protein>
<dbReference type="EMBL" id="CP016027">
    <property type="protein sequence ID" value="ANJ66076.1"/>
    <property type="molecule type" value="Genomic_DNA"/>
</dbReference>
<evidence type="ECO:0000256" key="1">
    <source>
        <dbReference type="SAM" id="MobiDB-lite"/>
    </source>
</evidence>
<accession>A0A191ZDX7</accession>
<evidence type="ECO:0000256" key="2">
    <source>
        <dbReference type="SAM" id="SignalP"/>
    </source>
</evidence>
<evidence type="ECO:0000313" key="4">
    <source>
        <dbReference type="Proteomes" id="UP000078596"/>
    </source>
</evidence>
<sequence length="72" mass="8312">MKKTLLLLMLSATFAIGGCTARPYGVFDESYDYGYRNYPDHGYHHDHDRRDEGRYGGDRGGYDDRDDGRDDD</sequence>
<dbReference type="KEGG" id="haz:A9404_00590"/>
<dbReference type="RefSeq" id="WP_066097714.1">
    <property type="nucleotide sequence ID" value="NZ_CP016027.1"/>
</dbReference>
<gene>
    <name evidence="3" type="ORF">A9404_00590</name>
</gene>
<evidence type="ECO:0008006" key="5">
    <source>
        <dbReference type="Google" id="ProtNLM"/>
    </source>
</evidence>
<evidence type="ECO:0000313" key="3">
    <source>
        <dbReference type="EMBL" id="ANJ66076.1"/>
    </source>
</evidence>
<dbReference type="Proteomes" id="UP000078596">
    <property type="component" value="Chromosome"/>
</dbReference>